<evidence type="ECO:0000259" key="6">
    <source>
        <dbReference type="PROSITE" id="PS00623"/>
    </source>
</evidence>
<keyword evidence="4 5" id="KW-0274">FAD</keyword>
<evidence type="ECO:0000313" key="8">
    <source>
        <dbReference type="EMBL" id="MFD2093556.1"/>
    </source>
</evidence>
<dbReference type="SUPFAM" id="SSF54373">
    <property type="entry name" value="FAD-linked reductases, C-terminal domain"/>
    <property type="match status" value="1"/>
</dbReference>
<feature type="domain" description="Glucose-methanol-choline oxidoreductase N-terminal" evidence="6">
    <location>
        <begin position="84"/>
        <end position="107"/>
    </location>
</feature>
<comment type="cofactor">
    <cofactor evidence="1">
        <name>FAD</name>
        <dbReference type="ChEBI" id="CHEBI:57692"/>
    </cofactor>
</comment>
<dbReference type="PANTHER" id="PTHR11552">
    <property type="entry name" value="GLUCOSE-METHANOL-CHOLINE GMC OXIDOREDUCTASE"/>
    <property type="match status" value="1"/>
</dbReference>
<evidence type="ECO:0000256" key="3">
    <source>
        <dbReference type="ARBA" id="ARBA00022630"/>
    </source>
</evidence>
<dbReference type="Gene3D" id="3.30.560.10">
    <property type="entry name" value="Glucose Oxidase, domain 3"/>
    <property type="match status" value="2"/>
</dbReference>
<organism evidence="8 9">
    <name type="scientific">Blastococcus deserti</name>
    <dbReference type="NCBI Taxonomy" id="2259033"/>
    <lineage>
        <taxon>Bacteria</taxon>
        <taxon>Bacillati</taxon>
        <taxon>Actinomycetota</taxon>
        <taxon>Actinomycetes</taxon>
        <taxon>Geodermatophilales</taxon>
        <taxon>Geodermatophilaceae</taxon>
        <taxon>Blastococcus</taxon>
    </lineage>
</organism>
<dbReference type="PROSITE" id="PS00623">
    <property type="entry name" value="GMC_OXRED_1"/>
    <property type="match status" value="1"/>
</dbReference>
<evidence type="ECO:0000256" key="5">
    <source>
        <dbReference type="RuleBase" id="RU003968"/>
    </source>
</evidence>
<comment type="caution">
    <text evidence="8">The sequence shown here is derived from an EMBL/GenBank/DDBJ whole genome shotgun (WGS) entry which is preliminary data.</text>
</comment>
<keyword evidence="3 5" id="KW-0285">Flavoprotein</keyword>
<evidence type="ECO:0000313" key="9">
    <source>
        <dbReference type="Proteomes" id="UP001597402"/>
    </source>
</evidence>
<gene>
    <name evidence="8" type="ORF">ACFSHS_18505</name>
</gene>
<feature type="domain" description="Glucose-methanol-choline oxidoreductase N-terminal" evidence="7">
    <location>
        <begin position="270"/>
        <end position="284"/>
    </location>
</feature>
<evidence type="ECO:0000256" key="2">
    <source>
        <dbReference type="ARBA" id="ARBA00010790"/>
    </source>
</evidence>
<keyword evidence="9" id="KW-1185">Reference proteome</keyword>
<dbReference type="PROSITE" id="PS00624">
    <property type="entry name" value="GMC_OXRED_2"/>
    <property type="match status" value="1"/>
</dbReference>
<name>A0ABW4XDP9_9ACTN</name>
<dbReference type="InterPro" id="IPR007867">
    <property type="entry name" value="GMC_OxRtase_C"/>
</dbReference>
<evidence type="ECO:0000256" key="4">
    <source>
        <dbReference type="ARBA" id="ARBA00022827"/>
    </source>
</evidence>
<dbReference type="InterPro" id="IPR012132">
    <property type="entry name" value="GMC_OxRdtase"/>
</dbReference>
<proteinExistence type="inferred from homology"/>
<reference evidence="9" key="1">
    <citation type="journal article" date="2019" name="Int. J. Syst. Evol. Microbiol.">
        <title>The Global Catalogue of Microorganisms (GCM) 10K type strain sequencing project: providing services to taxonomists for standard genome sequencing and annotation.</title>
        <authorList>
            <consortium name="The Broad Institute Genomics Platform"/>
            <consortium name="The Broad Institute Genome Sequencing Center for Infectious Disease"/>
            <person name="Wu L."/>
            <person name="Ma J."/>
        </authorList>
    </citation>
    <scope>NUCLEOTIDE SEQUENCE [LARGE SCALE GENOMIC DNA]</scope>
    <source>
        <strain evidence="9">JCM 3338</strain>
    </source>
</reference>
<sequence>MATNVDFVVVGAGSAGAVIAARLSEDPDVRVALIEAGGRPPAAELMPAACPVLQADPETDWMLTADAGGCGKGLRNGRMMVPRGRMLGGSSGINYMAYVRGHPSDFDAWAAGGASGWSYGEVLPYFKKSEGLVPTATIPLDLSAHGMDGPLGVSVRSPVLPGAQAFVDAAVATGIPLGDYNGHDRGGPAGVVSLFQTTTKQGKRSSTYHAFLEGEVEQRPNLTVITHAQARRVLLSGEPGALRATGVEYVDADGATEVIEADREVILSAGAVGSPQLLMLSGVGPREHLESLGIPCSLDAPEVGRHLKDHLHLGLMFPAPGLGVSMASMGVAMGPDALRAPAGPLPADPADDASLPPELQALKAEAERQLAEWFTTGSGLVSSSLYDAGAWLSTGLGDEHTHDAQIAIFVCGYNVDIWNSCLHVDAAEYFDDPAVDLSPTAENIFVLANPVQPHSEGEIRLASADPLAAPDIRMNYFADPHDMAVMTAVVRRALDIVTEMGRKHEIGDLMVPRRLAEKHGFTRGDVPSDELIADLARHYAFTVYHLTSTCRIGSVVDPQLRVLGVGGLRVADASVMPNVVSGNTNAASIMIGEKAAELVAADHGVTLAEFVGT</sequence>
<dbReference type="Pfam" id="PF05199">
    <property type="entry name" value="GMC_oxred_C"/>
    <property type="match status" value="1"/>
</dbReference>
<dbReference type="Pfam" id="PF00732">
    <property type="entry name" value="GMC_oxred_N"/>
    <property type="match status" value="1"/>
</dbReference>
<dbReference type="RefSeq" id="WP_376879261.1">
    <property type="nucleotide sequence ID" value="NZ_JBHUHP010000023.1"/>
</dbReference>
<evidence type="ECO:0000256" key="1">
    <source>
        <dbReference type="ARBA" id="ARBA00001974"/>
    </source>
</evidence>
<dbReference type="InterPro" id="IPR000172">
    <property type="entry name" value="GMC_OxRdtase_N"/>
</dbReference>
<dbReference type="SUPFAM" id="SSF51905">
    <property type="entry name" value="FAD/NAD(P)-binding domain"/>
    <property type="match status" value="1"/>
</dbReference>
<dbReference type="EMBL" id="JBHUHP010000023">
    <property type="protein sequence ID" value="MFD2093556.1"/>
    <property type="molecule type" value="Genomic_DNA"/>
</dbReference>
<comment type="similarity">
    <text evidence="2 5">Belongs to the GMC oxidoreductase family.</text>
</comment>
<protein>
    <submittedName>
        <fullName evidence="8">GMC family oxidoreductase</fullName>
    </submittedName>
</protein>
<dbReference type="Proteomes" id="UP001597402">
    <property type="component" value="Unassembled WGS sequence"/>
</dbReference>
<dbReference type="PIRSF" id="PIRSF000137">
    <property type="entry name" value="Alcohol_oxidase"/>
    <property type="match status" value="1"/>
</dbReference>
<evidence type="ECO:0000259" key="7">
    <source>
        <dbReference type="PROSITE" id="PS00624"/>
    </source>
</evidence>
<dbReference type="InterPro" id="IPR036188">
    <property type="entry name" value="FAD/NAD-bd_sf"/>
</dbReference>
<dbReference type="PANTHER" id="PTHR11552:SF147">
    <property type="entry name" value="CHOLINE DEHYDROGENASE, MITOCHONDRIAL"/>
    <property type="match status" value="1"/>
</dbReference>
<accession>A0ABW4XDP9</accession>
<dbReference type="Gene3D" id="3.50.50.60">
    <property type="entry name" value="FAD/NAD(P)-binding domain"/>
    <property type="match status" value="2"/>
</dbReference>